<evidence type="ECO:0000313" key="1">
    <source>
        <dbReference type="EMBL" id="KOO51860.1"/>
    </source>
</evidence>
<dbReference type="PROSITE" id="PS51257">
    <property type="entry name" value="PROKAR_LIPOPROTEIN"/>
    <property type="match status" value="1"/>
</dbReference>
<organism evidence="1 2">
    <name type="scientific">Viridibacillus arvi</name>
    <dbReference type="NCBI Taxonomy" id="263475"/>
    <lineage>
        <taxon>Bacteria</taxon>
        <taxon>Bacillati</taxon>
        <taxon>Bacillota</taxon>
        <taxon>Bacilli</taxon>
        <taxon>Bacillales</taxon>
        <taxon>Caryophanaceae</taxon>
        <taxon>Viridibacillus</taxon>
    </lineage>
</organism>
<dbReference type="RefSeq" id="WP_053416025.1">
    <property type="nucleotide sequence ID" value="NZ_LILB01000001.1"/>
</dbReference>
<dbReference type="OrthoDB" id="2455481at2"/>
<dbReference type="Proteomes" id="UP000036867">
    <property type="component" value="Unassembled WGS sequence"/>
</dbReference>
<name>A0A0M0LLA3_9BACL</name>
<reference evidence="2" key="1">
    <citation type="submission" date="2015-08" db="EMBL/GenBank/DDBJ databases">
        <title>Fjat-10028 dsm 16317.</title>
        <authorList>
            <person name="Liu B."/>
            <person name="Wang J."/>
            <person name="Zhu Y."/>
            <person name="Liu G."/>
            <person name="Chen Q."/>
            <person name="Chen Z."/>
            <person name="Lan J."/>
            <person name="Che J."/>
            <person name="Ge C."/>
            <person name="Shi H."/>
            <person name="Pan Z."/>
            <person name="Liu X."/>
        </authorList>
    </citation>
    <scope>NUCLEOTIDE SEQUENCE [LARGE SCALE GENOMIC DNA]</scope>
    <source>
        <strain evidence="2">DSM 16317</strain>
    </source>
</reference>
<dbReference type="AlphaFoldDB" id="A0A0M0LLA3"/>
<evidence type="ECO:0000313" key="2">
    <source>
        <dbReference type="Proteomes" id="UP000036867"/>
    </source>
</evidence>
<gene>
    <name evidence="1" type="ORF">AMD00_05345</name>
</gene>
<protein>
    <submittedName>
        <fullName evidence="1">Uncharacterized protein</fullName>
    </submittedName>
</protein>
<sequence>MKANNIQNWKASTIVLLSLLISAILIGCENNNDLQQTQSTKTEVEMDTNKEQDNISEYTSELESLQMQTEYMNMQNQYLVSVIKQMMKNFSNEEMLEFSKKQFVYELQVNGESIPRNERLAIPQGDVEILLLEKGMGYDFLPPKWLEKGRLSGDYIDHILNFDTTNWTPLGTDGTVATAQGYKTTNMKAGERVSLNITDDLKEKLDLVTNKIQIDVN</sequence>
<proteinExistence type="predicted"/>
<accession>A0A0M0LLA3</accession>
<dbReference type="EMBL" id="LILB01000001">
    <property type="protein sequence ID" value="KOO51860.1"/>
    <property type="molecule type" value="Genomic_DNA"/>
</dbReference>
<comment type="caution">
    <text evidence="1">The sequence shown here is derived from an EMBL/GenBank/DDBJ whole genome shotgun (WGS) entry which is preliminary data.</text>
</comment>
<dbReference type="GeneID" id="301135527"/>
<keyword evidence="2" id="KW-1185">Reference proteome</keyword>